<organism evidence="1 2">
    <name type="scientific">Anaeramoeba flamelloides</name>
    <dbReference type="NCBI Taxonomy" id="1746091"/>
    <lineage>
        <taxon>Eukaryota</taxon>
        <taxon>Metamonada</taxon>
        <taxon>Anaeramoebidae</taxon>
        <taxon>Anaeramoeba</taxon>
    </lineage>
</organism>
<dbReference type="AlphaFoldDB" id="A0AAV7ZAM8"/>
<protein>
    <submittedName>
        <fullName evidence="1">Uncharacterized protein</fullName>
    </submittedName>
</protein>
<name>A0AAV7ZAM8_9EUKA</name>
<dbReference type="Proteomes" id="UP001146793">
    <property type="component" value="Unassembled WGS sequence"/>
</dbReference>
<reference evidence="1" key="1">
    <citation type="submission" date="2022-08" db="EMBL/GenBank/DDBJ databases">
        <title>Novel sulphate-reducing endosymbionts in the free-living metamonad Anaeramoeba.</title>
        <authorList>
            <person name="Jerlstrom-Hultqvist J."/>
            <person name="Cepicka I."/>
            <person name="Gallot-Lavallee L."/>
            <person name="Salas-Leiva D."/>
            <person name="Curtis B.A."/>
            <person name="Zahonova K."/>
            <person name="Pipaliya S."/>
            <person name="Dacks J."/>
            <person name="Roger A.J."/>
        </authorList>
    </citation>
    <scope>NUCLEOTIDE SEQUENCE</scope>
    <source>
        <strain evidence="1">Busselton2</strain>
    </source>
</reference>
<sequence>MNTQFEDPLRLLQCCYALLKLGSQTQSPLLKYDHDFIRVEQDHKKCTLLNSLIKTTSLKLKKSSSERPNNGGEDRKQMPVVSEGELALFLNMRPKPSWGKRLEKLYLYNPDYILGWYPNLSKRYDTTNPKLKKQLPKKIIINKTIFTKCANLTATAQSQKDLTKSYKSAQRGIEEYFKRNNYKRLGRYNREKVEFALNEN</sequence>
<evidence type="ECO:0000313" key="2">
    <source>
        <dbReference type="Proteomes" id="UP001146793"/>
    </source>
</evidence>
<proteinExistence type="predicted"/>
<accession>A0AAV7ZAM8</accession>
<evidence type="ECO:0000313" key="1">
    <source>
        <dbReference type="EMBL" id="KAJ3436749.1"/>
    </source>
</evidence>
<comment type="caution">
    <text evidence="1">The sequence shown here is derived from an EMBL/GenBank/DDBJ whole genome shotgun (WGS) entry which is preliminary data.</text>
</comment>
<dbReference type="EMBL" id="JANTQA010000036">
    <property type="protein sequence ID" value="KAJ3436749.1"/>
    <property type="molecule type" value="Genomic_DNA"/>
</dbReference>
<gene>
    <name evidence="1" type="ORF">M0812_18816</name>
</gene>